<gene>
    <name evidence="2" type="ORF">I6H47_09485</name>
</gene>
<dbReference type="GO" id="GO:0005829">
    <property type="term" value="C:cytosol"/>
    <property type="evidence" value="ECO:0007669"/>
    <property type="project" value="TreeGrafter"/>
</dbReference>
<dbReference type="CDD" id="cd19152">
    <property type="entry name" value="AKR_AKR15A"/>
    <property type="match status" value="1"/>
</dbReference>
<dbReference type="Pfam" id="PF00248">
    <property type="entry name" value="Aldo_ket_red"/>
    <property type="match status" value="1"/>
</dbReference>
<dbReference type="EMBL" id="CP065989">
    <property type="protein sequence ID" value="QQB13096.1"/>
    <property type="molecule type" value="Genomic_DNA"/>
</dbReference>
<dbReference type="RefSeq" id="WP_198498323.1">
    <property type="nucleotide sequence ID" value="NZ_CP065989.1"/>
</dbReference>
<name>A0A7T3ZWS3_9MICO</name>
<dbReference type="InterPro" id="IPR036812">
    <property type="entry name" value="NAD(P)_OxRdtase_dom_sf"/>
</dbReference>
<protein>
    <submittedName>
        <fullName evidence="2">Aldo/keto reductase</fullName>
    </submittedName>
</protein>
<dbReference type="GO" id="GO:0016491">
    <property type="term" value="F:oxidoreductase activity"/>
    <property type="evidence" value="ECO:0007669"/>
    <property type="project" value="InterPro"/>
</dbReference>
<accession>A0A7T3ZWS3</accession>
<feature type="domain" description="NADP-dependent oxidoreductase" evidence="1">
    <location>
        <begin position="17"/>
        <end position="313"/>
    </location>
</feature>
<dbReference type="Gene3D" id="3.20.20.100">
    <property type="entry name" value="NADP-dependent oxidoreductase domain"/>
    <property type="match status" value="1"/>
</dbReference>
<evidence type="ECO:0000259" key="1">
    <source>
        <dbReference type="Pfam" id="PF00248"/>
    </source>
</evidence>
<dbReference type="InterPro" id="IPR020471">
    <property type="entry name" value="AKR"/>
</dbReference>
<sequence length="342" mass="37306">MTEKNPVVQRLHDLHTLGFGGAPIGNLYRVIDDATATTAVATAWDLGIRYFDTAPHYGLGLSERRLGEILSDRPREDFLLSTKVGRLIRPADAPRDWDDEGFAVPGDLHRVRDYSASGVRRSIEESLTRLRLDRVDIVYIHDPDDYWQEALDGAVPELNRLRDEGVIGAWGAGMNQAEMLTRFVRDTDIDVVMQAGRYTLLEQGGRDELIPAAASRGVGVVNVGVFNSGILANTDPRQQAKYNYEDAPREVLNKAEKLAALATAHGTSLPAAAVQFSLRDPAITNVTLGMRTAEQVERNVALAHAEVPEAFWAAAVADGLLAVDPRTYADRPGTVDPGAGDQ</sequence>
<proteinExistence type="predicted"/>
<dbReference type="Proteomes" id="UP000595374">
    <property type="component" value="Chromosome"/>
</dbReference>
<reference evidence="2 3" key="1">
    <citation type="submission" date="2020-12" db="EMBL/GenBank/DDBJ databases">
        <title>FDA dAtabase for Regulatory Grade micrObial Sequences (FDA-ARGOS): Supporting development and validation of Infectious Disease Dx tests.</title>
        <authorList>
            <person name="Sproer C."/>
            <person name="Gronow S."/>
            <person name="Severitt S."/>
            <person name="Schroder I."/>
            <person name="Tallon L."/>
            <person name="Sadzewicz L."/>
            <person name="Zhao X."/>
            <person name="Boylan J."/>
            <person name="Ott S."/>
            <person name="Bowen H."/>
            <person name="Vavikolanu K."/>
            <person name="Mehta A."/>
            <person name="Aluvathingal J."/>
            <person name="Nadendla S."/>
            <person name="Lowell S."/>
            <person name="Myers T."/>
            <person name="Yan Y."/>
            <person name="Sichtig H."/>
        </authorList>
    </citation>
    <scope>NUCLEOTIDE SEQUENCE [LARGE SCALE GENOMIC DNA]</scope>
    <source>
        <strain evidence="2 3">FDAARGOS_990</strain>
    </source>
</reference>
<evidence type="ECO:0000313" key="3">
    <source>
        <dbReference type="Proteomes" id="UP000595374"/>
    </source>
</evidence>
<organism evidence="2 3">
    <name type="scientific">Brevibacterium casei</name>
    <dbReference type="NCBI Taxonomy" id="33889"/>
    <lineage>
        <taxon>Bacteria</taxon>
        <taxon>Bacillati</taxon>
        <taxon>Actinomycetota</taxon>
        <taxon>Actinomycetes</taxon>
        <taxon>Micrococcales</taxon>
        <taxon>Brevibacteriaceae</taxon>
        <taxon>Brevibacterium</taxon>
    </lineage>
</organism>
<dbReference type="PANTHER" id="PTHR42686:SF1">
    <property type="entry name" value="GH17980P-RELATED"/>
    <property type="match status" value="1"/>
</dbReference>
<dbReference type="SUPFAM" id="SSF51430">
    <property type="entry name" value="NAD(P)-linked oxidoreductase"/>
    <property type="match status" value="1"/>
</dbReference>
<dbReference type="PANTHER" id="PTHR42686">
    <property type="entry name" value="GH17980P-RELATED"/>
    <property type="match status" value="1"/>
</dbReference>
<dbReference type="InterPro" id="IPR023210">
    <property type="entry name" value="NADP_OxRdtase_dom"/>
</dbReference>
<dbReference type="AlphaFoldDB" id="A0A7T3ZWS3"/>
<evidence type="ECO:0000313" key="2">
    <source>
        <dbReference type="EMBL" id="QQB13096.1"/>
    </source>
</evidence>